<dbReference type="EMBL" id="JAGPXC010000002">
    <property type="protein sequence ID" value="KAH6657022.1"/>
    <property type="molecule type" value="Genomic_DNA"/>
</dbReference>
<organism evidence="2 3">
    <name type="scientific">Truncatella angustata</name>
    <dbReference type="NCBI Taxonomy" id="152316"/>
    <lineage>
        <taxon>Eukaryota</taxon>
        <taxon>Fungi</taxon>
        <taxon>Dikarya</taxon>
        <taxon>Ascomycota</taxon>
        <taxon>Pezizomycotina</taxon>
        <taxon>Sordariomycetes</taxon>
        <taxon>Xylariomycetidae</taxon>
        <taxon>Amphisphaeriales</taxon>
        <taxon>Sporocadaceae</taxon>
        <taxon>Truncatella</taxon>
    </lineage>
</organism>
<dbReference type="AlphaFoldDB" id="A0A9P8URY7"/>
<dbReference type="RefSeq" id="XP_045961256.1">
    <property type="nucleotide sequence ID" value="XM_046095263.1"/>
</dbReference>
<dbReference type="OrthoDB" id="342064at2759"/>
<dbReference type="PROSITE" id="PS00028">
    <property type="entry name" value="ZINC_FINGER_C2H2_1"/>
    <property type="match status" value="1"/>
</dbReference>
<accession>A0A9P8URY7</accession>
<keyword evidence="3" id="KW-1185">Reference proteome</keyword>
<evidence type="ECO:0000313" key="2">
    <source>
        <dbReference type="EMBL" id="KAH6657022.1"/>
    </source>
</evidence>
<name>A0A9P8URY7_9PEZI</name>
<dbReference type="GeneID" id="70124156"/>
<dbReference type="Proteomes" id="UP000758603">
    <property type="component" value="Unassembled WGS sequence"/>
</dbReference>
<dbReference type="InterPro" id="IPR013087">
    <property type="entry name" value="Znf_C2H2_type"/>
</dbReference>
<gene>
    <name evidence="2" type="ORF">BKA67DRAFT_177584</name>
</gene>
<evidence type="ECO:0000313" key="3">
    <source>
        <dbReference type="Proteomes" id="UP000758603"/>
    </source>
</evidence>
<evidence type="ECO:0000259" key="1">
    <source>
        <dbReference type="PROSITE" id="PS00028"/>
    </source>
</evidence>
<feature type="domain" description="C2H2-type" evidence="1">
    <location>
        <begin position="25"/>
        <end position="48"/>
    </location>
</feature>
<proteinExistence type="predicted"/>
<reference evidence="2" key="1">
    <citation type="journal article" date="2021" name="Nat. Commun.">
        <title>Genetic determinants of endophytism in the Arabidopsis root mycobiome.</title>
        <authorList>
            <person name="Mesny F."/>
            <person name="Miyauchi S."/>
            <person name="Thiergart T."/>
            <person name="Pickel B."/>
            <person name="Atanasova L."/>
            <person name="Karlsson M."/>
            <person name="Huettel B."/>
            <person name="Barry K.W."/>
            <person name="Haridas S."/>
            <person name="Chen C."/>
            <person name="Bauer D."/>
            <person name="Andreopoulos W."/>
            <person name="Pangilinan J."/>
            <person name="LaButti K."/>
            <person name="Riley R."/>
            <person name="Lipzen A."/>
            <person name="Clum A."/>
            <person name="Drula E."/>
            <person name="Henrissat B."/>
            <person name="Kohler A."/>
            <person name="Grigoriev I.V."/>
            <person name="Martin F.M."/>
            <person name="Hacquard S."/>
        </authorList>
    </citation>
    <scope>NUCLEOTIDE SEQUENCE</scope>
    <source>
        <strain evidence="2">MPI-SDFR-AT-0073</strain>
    </source>
</reference>
<sequence length="60" mass="7449">MPLHRSIDAKLCKYVEQEDERKWKCKAPECAKLFSEEHFGRRHVERRHAEWLKELERKKK</sequence>
<comment type="caution">
    <text evidence="2">The sequence shown here is derived from an EMBL/GenBank/DDBJ whole genome shotgun (WGS) entry which is preliminary data.</text>
</comment>
<protein>
    <recommendedName>
        <fullName evidence="1">C2H2-type domain-containing protein</fullName>
    </recommendedName>
</protein>